<reference evidence="1 2" key="1">
    <citation type="submission" date="2020-08" db="EMBL/GenBank/DDBJ databases">
        <title>Genomic Encyclopedia of Archaeal and Bacterial Type Strains, Phase II (KMG-II): from individual species to whole genera.</title>
        <authorList>
            <person name="Goeker M."/>
        </authorList>
    </citation>
    <scope>NUCLEOTIDE SEQUENCE [LARGE SCALE GENOMIC DNA]</scope>
    <source>
        <strain evidence="1 2">DSM 43850</strain>
    </source>
</reference>
<dbReference type="NCBIfam" id="TIGR04363">
    <property type="entry name" value="LD_lanti_pre"/>
    <property type="match status" value="1"/>
</dbReference>
<protein>
    <submittedName>
        <fullName evidence="1">FxLD family lantipeptide</fullName>
    </submittedName>
</protein>
<proteinExistence type="predicted"/>
<comment type="caution">
    <text evidence="1">The sequence shown here is derived from an EMBL/GenBank/DDBJ whole genome shotgun (WGS) entry which is preliminary data.</text>
</comment>
<keyword evidence="2" id="KW-1185">Reference proteome</keyword>
<dbReference type="EMBL" id="JACJID010000005">
    <property type="protein sequence ID" value="MBA8929464.1"/>
    <property type="molecule type" value="Genomic_DNA"/>
</dbReference>
<gene>
    <name evidence="1" type="ORF">BC739_006682</name>
</gene>
<accession>A0ABR6BRB7</accession>
<name>A0ABR6BRB7_9PSEU</name>
<dbReference type="InterPro" id="IPR027575">
    <property type="entry name" value="LD_lanti_pre"/>
</dbReference>
<dbReference type="Proteomes" id="UP000517916">
    <property type="component" value="Unassembled WGS sequence"/>
</dbReference>
<dbReference type="RefSeq" id="WP_182839380.1">
    <property type="nucleotide sequence ID" value="NZ_BAAABQ010000004.1"/>
</dbReference>
<evidence type="ECO:0000313" key="1">
    <source>
        <dbReference type="EMBL" id="MBA8929464.1"/>
    </source>
</evidence>
<sequence>MNTSTATTTDSAEFNLDLRIVTDEVPGMDAACTTNDGCAPTCASSCASAV</sequence>
<evidence type="ECO:0000313" key="2">
    <source>
        <dbReference type="Proteomes" id="UP000517916"/>
    </source>
</evidence>
<organism evidence="1 2">
    <name type="scientific">Kutzneria viridogrisea</name>
    <dbReference type="NCBI Taxonomy" id="47990"/>
    <lineage>
        <taxon>Bacteria</taxon>
        <taxon>Bacillati</taxon>
        <taxon>Actinomycetota</taxon>
        <taxon>Actinomycetes</taxon>
        <taxon>Pseudonocardiales</taxon>
        <taxon>Pseudonocardiaceae</taxon>
        <taxon>Kutzneria</taxon>
    </lineage>
</organism>